<proteinExistence type="predicted"/>
<organism evidence="1 2">
    <name type="scientific">Actinoplanes regularis</name>
    <dbReference type="NCBI Taxonomy" id="52697"/>
    <lineage>
        <taxon>Bacteria</taxon>
        <taxon>Bacillati</taxon>
        <taxon>Actinomycetota</taxon>
        <taxon>Actinomycetes</taxon>
        <taxon>Micromonosporales</taxon>
        <taxon>Micromonosporaceae</taxon>
        <taxon>Actinoplanes</taxon>
    </lineage>
</organism>
<dbReference type="AlphaFoldDB" id="A0A239BB32"/>
<name>A0A239BB32_9ACTN</name>
<sequence length="132" mass="14542">MNDFDFAEPSPADLAAIEAEWPQVQADLDLLADPDVIDALVDGLAVAELAAMTGLDRRRLRRATAHTLRVVAEFAARPVTPHHICRDVYLLETGMTDDCQYGCKVMTCTKCGSQRVWHRDVYGCPLGRQAVA</sequence>
<protein>
    <submittedName>
        <fullName evidence="1">Uncharacterized protein</fullName>
    </submittedName>
</protein>
<accession>A0A239BB32</accession>
<dbReference type="Pfam" id="PF19801">
    <property type="entry name" value="DUF6284"/>
    <property type="match status" value="1"/>
</dbReference>
<dbReference type="RefSeq" id="WP_179277246.1">
    <property type="nucleotide sequence ID" value="NZ_BOMU01000059.1"/>
</dbReference>
<dbReference type="InterPro" id="IPR046251">
    <property type="entry name" value="DUF6284"/>
</dbReference>
<keyword evidence="2" id="KW-1185">Reference proteome</keyword>
<evidence type="ECO:0000313" key="1">
    <source>
        <dbReference type="EMBL" id="SNS05146.1"/>
    </source>
</evidence>
<reference evidence="1 2" key="1">
    <citation type="submission" date="2017-06" db="EMBL/GenBank/DDBJ databases">
        <authorList>
            <person name="Kim H.J."/>
            <person name="Triplett B.A."/>
        </authorList>
    </citation>
    <scope>NUCLEOTIDE SEQUENCE [LARGE SCALE GENOMIC DNA]</scope>
    <source>
        <strain evidence="1 2">DSM 43151</strain>
    </source>
</reference>
<dbReference type="Proteomes" id="UP000198415">
    <property type="component" value="Unassembled WGS sequence"/>
</dbReference>
<dbReference type="EMBL" id="FZNR01000009">
    <property type="protein sequence ID" value="SNS05146.1"/>
    <property type="molecule type" value="Genomic_DNA"/>
</dbReference>
<gene>
    <name evidence="1" type="ORF">SAMN06264365_10993</name>
</gene>
<evidence type="ECO:0000313" key="2">
    <source>
        <dbReference type="Proteomes" id="UP000198415"/>
    </source>
</evidence>